<dbReference type="PROSITE" id="PS51257">
    <property type="entry name" value="PROKAR_LIPOPROTEIN"/>
    <property type="match status" value="1"/>
</dbReference>
<evidence type="ECO:0000256" key="1">
    <source>
        <dbReference type="SAM" id="SignalP"/>
    </source>
</evidence>
<keyword evidence="1" id="KW-0732">Signal</keyword>
<dbReference type="InterPro" id="IPR011047">
    <property type="entry name" value="Quinoprotein_ADH-like_sf"/>
</dbReference>
<gene>
    <name evidence="2" type="ORF">QO006_002985</name>
</gene>
<sequence>MKRSPVRLALPLLSGALLLTACPGEPPIPIDVPSSPAVLNGTWKGTLQSSIDVRDAAWGDGHVYVLQQELATPEGLPMAFFPFTNPKVRPALVVLDAASGAELRRLDLEGSELHALRFRAAEPGQPARLVLLRSAVLVTGAPASTVLSELDPVTLEEMKQSTLPGTIWEYRLSTDGRWLISGSLTAQETRTLQPATLPQPVQDELAKPQDYATRNTSWDYGEQFLRVATRSAGTQTTPWTTRLFSVTTGQAFGGAAQHPLACTTFAWEALTEPTGMVNLPDGGAALAYRDGTVELRGPDDRLRRTVDLGDCLGHTLRVDGDVLTFAVVEENELQLGTLRVSDGQVLSRRSAATTSPFQYPPLEAEGTALMARPRWRVGIPLVELQQVTGAGWRLEKETHTLHLDTRATWTSKTEYSSVGEAWLDGERLNFAATVHSGTMEFRPQATAPVPPSWQGTLSRLDGTVVARVQGTHWNTEAQQAVMLELQDPEHDFAFNGLLKP</sequence>
<proteinExistence type="predicted"/>
<feature type="chain" id="PRO_5045802517" description="Lipoprotein" evidence="1">
    <location>
        <begin position="22"/>
        <end position="500"/>
    </location>
</feature>
<evidence type="ECO:0000313" key="3">
    <source>
        <dbReference type="Proteomes" id="UP001232163"/>
    </source>
</evidence>
<dbReference type="RefSeq" id="WP_307467699.1">
    <property type="nucleotide sequence ID" value="NZ_JAURUR010000012.1"/>
</dbReference>
<evidence type="ECO:0000313" key="2">
    <source>
        <dbReference type="EMBL" id="MDP9765534.1"/>
    </source>
</evidence>
<dbReference type="Proteomes" id="UP001232163">
    <property type="component" value="Unassembled WGS sequence"/>
</dbReference>
<feature type="signal peptide" evidence="1">
    <location>
        <begin position="1"/>
        <end position="21"/>
    </location>
</feature>
<keyword evidence="3" id="KW-1185">Reference proteome</keyword>
<evidence type="ECO:0008006" key="4">
    <source>
        <dbReference type="Google" id="ProtNLM"/>
    </source>
</evidence>
<dbReference type="SUPFAM" id="SSF50998">
    <property type="entry name" value="Quinoprotein alcohol dehydrogenase-like"/>
    <property type="match status" value="1"/>
</dbReference>
<organism evidence="2 3">
    <name type="scientific">Deinococcus enclensis</name>
    <dbReference type="NCBI Taxonomy" id="1049582"/>
    <lineage>
        <taxon>Bacteria</taxon>
        <taxon>Thermotogati</taxon>
        <taxon>Deinococcota</taxon>
        <taxon>Deinococci</taxon>
        <taxon>Deinococcales</taxon>
        <taxon>Deinococcaceae</taxon>
        <taxon>Deinococcus</taxon>
    </lineage>
</organism>
<reference evidence="2 3" key="1">
    <citation type="submission" date="2023-07" db="EMBL/GenBank/DDBJ databases">
        <title>Genomic Encyclopedia of Type Strains, Phase IV (KMG-IV): sequencing the most valuable type-strain genomes for metagenomic binning, comparative biology and taxonomic classification.</title>
        <authorList>
            <person name="Goeker M."/>
        </authorList>
    </citation>
    <scope>NUCLEOTIDE SEQUENCE [LARGE SCALE GENOMIC DNA]</scope>
    <source>
        <strain evidence="2 3">NIO-1023</strain>
    </source>
</reference>
<name>A0ABT9MG97_9DEIO</name>
<comment type="caution">
    <text evidence="2">The sequence shown here is derived from an EMBL/GenBank/DDBJ whole genome shotgun (WGS) entry which is preliminary data.</text>
</comment>
<protein>
    <recommendedName>
        <fullName evidence="4">Lipoprotein</fullName>
    </recommendedName>
</protein>
<accession>A0ABT9MG97</accession>
<dbReference type="EMBL" id="JAURUR010000012">
    <property type="protein sequence ID" value="MDP9765534.1"/>
    <property type="molecule type" value="Genomic_DNA"/>
</dbReference>